<dbReference type="SFLD" id="SFLDG01135">
    <property type="entry name" value="C1.5.6:_HAD__Beta-PGM__Phospha"/>
    <property type="match status" value="1"/>
</dbReference>
<dbReference type="KEGG" id="lit:FPZ52_15485"/>
<dbReference type="Proteomes" id="UP000318483">
    <property type="component" value="Plasmid unnamed3"/>
</dbReference>
<comment type="cofactor">
    <cofactor evidence="1">
        <name>Mg(2+)</name>
        <dbReference type="ChEBI" id="CHEBI:18420"/>
    </cofactor>
</comment>
<organism evidence="5 6">
    <name type="scientific">Qingshengfaniella alkalisoli</name>
    <dbReference type="NCBI Taxonomy" id="2599296"/>
    <lineage>
        <taxon>Bacteria</taxon>
        <taxon>Pseudomonadati</taxon>
        <taxon>Pseudomonadota</taxon>
        <taxon>Alphaproteobacteria</taxon>
        <taxon>Rhodobacterales</taxon>
        <taxon>Paracoccaceae</taxon>
        <taxon>Qingshengfaniella</taxon>
    </lineage>
</organism>
<dbReference type="Gene3D" id="1.10.150.240">
    <property type="entry name" value="Putative phosphatase, domain 2"/>
    <property type="match status" value="1"/>
</dbReference>
<proteinExistence type="inferred from homology"/>
<dbReference type="OrthoDB" id="9797743at2"/>
<keyword evidence="5" id="KW-0614">Plasmid</keyword>
<geneLocation type="plasmid" evidence="5 6">
    <name>unnamed3</name>
</geneLocation>
<keyword evidence="5" id="KW-0378">Hydrolase</keyword>
<gene>
    <name evidence="5" type="ORF">FPZ52_15485</name>
</gene>
<dbReference type="InterPro" id="IPR023198">
    <property type="entry name" value="PGP-like_dom2"/>
</dbReference>
<evidence type="ECO:0000256" key="3">
    <source>
        <dbReference type="ARBA" id="ARBA00022723"/>
    </source>
</evidence>
<dbReference type="CDD" id="cd07526">
    <property type="entry name" value="HAD_BPGM_like"/>
    <property type="match status" value="1"/>
</dbReference>
<keyword evidence="6" id="KW-1185">Reference proteome</keyword>
<dbReference type="InterPro" id="IPR036412">
    <property type="entry name" value="HAD-like_sf"/>
</dbReference>
<dbReference type="RefSeq" id="WP_146366529.1">
    <property type="nucleotide sequence ID" value="NZ_CP042264.1"/>
</dbReference>
<dbReference type="PANTHER" id="PTHR46193:SF10">
    <property type="entry name" value="6-PHOSPHOGLUCONATE PHOSPHATASE"/>
    <property type="match status" value="1"/>
</dbReference>
<protein>
    <submittedName>
        <fullName evidence="5">HAD family hydrolase</fullName>
    </submittedName>
</protein>
<comment type="similarity">
    <text evidence="2">Belongs to the HAD-like hydrolase superfamily. CbbY/CbbZ/Gph/YieH family.</text>
</comment>
<dbReference type="GO" id="GO:0046872">
    <property type="term" value="F:metal ion binding"/>
    <property type="evidence" value="ECO:0007669"/>
    <property type="project" value="UniProtKB-KW"/>
</dbReference>
<accession>A0A5B8IZY6</accession>
<dbReference type="NCBIfam" id="TIGR01509">
    <property type="entry name" value="HAD-SF-IA-v3"/>
    <property type="match status" value="1"/>
</dbReference>
<sequence length="225" mass="24511">MTVDLVLFDCDGVLVDSEPISIDVLREIIGSIGVEIPEDEMYLRFLGRSMASIGQMLRNDYGADLTDDLLATMRERLFTRFRAELQPVPGMANAIREGQGRLWHRQCVASSSQPDRIRLSLSVTGLFDLFDPDIFSATMVKRGKPEPDLFLYAAGQMNVSATGCVVVEDSTAGMRAAKAAGMAVIAFTGGAHAYPARLRDAALREHPDAIVEHAKDLPEALSLLA</sequence>
<dbReference type="SFLD" id="SFLDS00003">
    <property type="entry name" value="Haloacid_Dehalogenase"/>
    <property type="match status" value="1"/>
</dbReference>
<keyword evidence="4" id="KW-0460">Magnesium</keyword>
<dbReference type="GO" id="GO:0016787">
    <property type="term" value="F:hydrolase activity"/>
    <property type="evidence" value="ECO:0007669"/>
    <property type="project" value="UniProtKB-KW"/>
</dbReference>
<evidence type="ECO:0000256" key="2">
    <source>
        <dbReference type="ARBA" id="ARBA00006171"/>
    </source>
</evidence>
<dbReference type="InterPro" id="IPR006439">
    <property type="entry name" value="HAD-SF_hydro_IA"/>
</dbReference>
<evidence type="ECO:0000256" key="4">
    <source>
        <dbReference type="ARBA" id="ARBA00022842"/>
    </source>
</evidence>
<dbReference type="AlphaFoldDB" id="A0A5B8IZY6"/>
<keyword evidence="3" id="KW-0479">Metal-binding</keyword>
<dbReference type="SUPFAM" id="SSF56784">
    <property type="entry name" value="HAD-like"/>
    <property type="match status" value="1"/>
</dbReference>
<dbReference type="InterPro" id="IPR051600">
    <property type="entry name" value="Beta-PGM-like"/>
</dbReference>
<dbReference type="PANTHER" id="PTHR46193">
    <property type="entry name" value="6-PHOSPHOGLUCONATE PHOSPHATASE"/>
    <property type="match status" value="1"/>
</dbReference>
<name>A0A5B8IZY6_9RHOB</name>
<dbReference type="Pfam" id="PF00702">
    <property type="entry name" value="Hydrolase"/>
    <property type="match status" value="1"/>
</dbReference>
<dbReference type="EMBL" id="CP042264">
    <property type="protein sequence ID" value="QDY71113.1"/>
    <property type="molecule type" value="Genomic_DNA"/>
</dbReference>
<evidence type="ECO:0000313" key="6">
    <source>
        <dbReference type="Proteomes" id="UP000318483"/>
    </source>
</evidence>
<dbReference type="InterPro" id="IPR023214">
    <property type="entry name" value="HAD_sf"/>
</dbReference>
<evidence type="ECO:0000256" key="1">
    <source>
        <dbReference type="ARBA" id="ARBA00001946"/>
    </source>
</evidence>
<reference evidence="5 6" key="1">
    <citation type="submission" date="2019-07" db="EMBL/GenBank/DDBJ databases">
        <title>Litoreibacter alkalisoli sp. nov., isolated from saline-alkaline soil.</title>
        <authorList>
            <person name="Wang S."/>
            <person name="Xu L."/>
            <person name="Xing Y.-T."/>
            <person name="Sun J.-Q."/>
        </authorList>
    </citation>
    <scope>NUCLEOTIDE SEQUENCE [LARGE SCALE GENOMIC DNA]</scope>
    <source>
        <strain evidence="5 6">LN3S51</strain>
        <plasmid evidence="5 6">unnamed3</plasmid>
    </source>
</reference>
<dbReference type="SFLD" id="SFLDG01129">
    <property type="entry name" value="C1.5:_HAD__Beta-PGM__Phosphata"/>
    <property type="match status" value="1"/>
</dbReference>
<dbReference type="Gene3D" id="3.40.50.1000">
    <property type="entry name" value="HAD superfamily/HAD-like"/>
    <property type="match status" value="1"/>
</dbReference>
<evidence type="ECO:0000313" key="5">
    <source>
        <dbReference type="EMBL" id="QDY71113.1"/>
    </source>
</evidence>